<feature type="region of interest" description="Disordered" evidence="1">
    <location>
        <begin position="21"/>
        <end position="43"/>
    </location>
</feature>
<dbReference type="AlphaFoldDB" id="A0A0D3GQ23"/>
<organism evidence="2">
    <name type="scientific">Oryza barthii</name>
    <dbReference type="NCBI Taxonomy" id="65489"/>
    <lineage>
        <taxon>Eukaryota</taxon>
        <taxon>Viridiplantae</taxon>
        <taxon>Streptophyta</taxon>
        <taxon>Embryophyta</taxon>
        <taxon>Tracheophyta</taxon>
        <taxon>Spermatophyta</taxon>
        <taxon>Magnoliopsida</taxon>
        <taxon>Liliopsida</taxon>
        <taxon>Poales</taxon>
        <taxon>Poaceae</taxon>
        <taxon>BOP clade</taxon>
        <taxon>Oryzoideae</taxon>
        <taxon>Oryzeae</taxon>
        <taxon>Oryzinae</taxon>
        <taxon>Oryza</taxon>
    </lineage>
</organism>
<feature type="compositionally biased region" description="Low complexity" evidence="1">
    <location>
        <begin position="140"/>
        <end position="153"/>
    </location>
</feature>
<reference evidence="2" key="2">
    <citation type="submission" date="2015-03" db="UniProtKB">
        <authorList>
            <consortium name="EnsemblPlants"/>
        </authorList>
    </citation>
    <scope>IDENTIFICATION</scope>
</reference>
<accession>A0A0D3GQ23</accession>
<evidence type="ECO:0000313" key="3">
    <source>
        <dbReference type="Proteomes" id="UP000026960"/>
    </source>
</evidence>
<dbReference type="HOGENOM" id="CLU_1148732_0_0_1"/>
<dbReference type="Proteomes" id="UP000026960">
    <property type="component" value="Chromosome 7"/>
</dbReference>
<reference evidence="2" key="1">
    <citation type="journal article" date="2009" name="Rice">
        <title>De Novo Next Generation Sequencing of Plant Genomes.</title>
        <authorList>
            <person name="Rounsley S."/>
            <person name="Marri P.R."/>
            <person name="Yu Y."/>
            <person name="He R."/>
            <person name="Sisneros N."/>
            <person name="Goicoechea J.L."/>
            <person name="Lee S.J."/>
            <person name="Angelova A."/>
            <person name="Kudrna D."/>
            <person name="Luo M."/>
            <person name="Affourtit J."/>
            <person name="Desany B."/>
            <person name="Knight J."/>
            <person name="Niazi F."/>
            <person name="Egholm M."/>
            <person name="Wing R.A."/>
        </authorList>
    </citation>
    <scope>NUCLEOTIDE SEQUENCE [LARGE SCALE GENOMIC DNA]</scope>
    <source>
        <strain evidence="2">cv. IRGC 105608</strain>
    </source>
</reference>
<dbReference type="Gramene" id="OBART07G11560.1">
    <property type="protein sequence ID" value="OBART07G11560.1"/>
    <property type="gene ID" value="OBART07G11560"/>
</dbReference>
<sequence length="242" mass="26376">MVSTYNKEKMAECETRMVLQSFKGRGGDATGGADSDGKPRRPRHLAARRVGEEEGVEGAVLHELVGEQAVASLGAEADEADEVEVVRAADGGHLHPELLLPLSIPSSCFTATIVRFASTLWYTAPYFGLCRHNTHHSAHSHSTSPDTTPSTTHLRTPDALLYGEPPPPRGRLGIPGKQTLMNDVLGSATDRYPLTKLDTLRKQRPEPPQSAVEATHELPERQLRRQAVMPTKNCFVVISSSR</sequence>
<evidence type="ECO:0000256" key="1">
    <source>
        <dbReference type="SAM" id="MobiDB-lite"/>
    </source>
</evidence>
<feature type="region of interest" description="Disordered" evidence="1">
    <location>
        <begin position="135"/>
        <end position="154"/>
    </location>
</feature>
<evidence type="ECO:0000313" key="2">
    <source>
        <dbReference type="EnsemblPlants" id="OBART07G11560.1"/>
    </source>
</evidence>
<keyword evidence="3" id="KW-1185">Reference proteome</keyword>
<dbReference type="EnsemblPlants" id="OBART07G11560.1">
    <property type="protein sequence ID" value="OBART07G11560.1"/>
    <property type="gene ID" value="OBART07G11560"/>
</dbReference>
<dbReference type="PaxDb" id="65489-OBART07G11560.1"/>
<proteinExistence type="predicted"/>
<name>A0A0D3GQ23_9ORYZ</name>
<protein>
    <submittedName>
        <fullName evidence="2">Uncharacterized protein</fullName>
    </submittedName>
</protein>